<proteinExistence type="predicted"/>
<reference evidence="1" key="1">
    <citation type="submission" date="2021-01" db="EMBL/GenBank/DDBJ databases">
        <authorList>
            <person name="Corre E."/>
            <person name="Pelletier E."/>
            <person name="Niang G."/>
            <person name="Scheremetjew M."/>
            <person name="Finn R."/>
            <person name="Kale V."/>
            <person name="Holt S."/>
            <person name="Cochrane G."/>
            <person name="Meng A."/>
            <person name="Brown T."/>
            <person name="Cohen L."/>
        </authorList>
    </citation>
    <scope>NUCLEOTIDE SEQUENCE</scope>
    <source>
        <strain evidence="1">CCMP1381</strain>
    </source>
</reference>
<evidence type="ECO:0000313" key="1">
    <source>
        <dbReference type="EMBL" id="CAD9436598.1"/>
    </source>
</evidence>
<gene>
    <name evidence="1" type="ORF">DSPE1174_LOCUS17411</name>
</gene>
<organism evidence="1">
    <name type="scientific">Octactis speculum</name>
    <dbReference type="NCBI Taxonomy" id="3111310"/>
    <lineage>
        <taxon>Eukaryota</taxon>
        <taxon>Sar</taxon>
        <taxon>Stramenopiles</taxon>
        <taxon>Ochrophyta</taxon>
        <taxon>Dictyochophyceae</taxon>
        <taxon>Dictyochales</taxon>
        <taxon>Dictyochaceae</taxon>
        <taxon>Octactis</taxon>
    </lineage>
</organism>
<dbReference type="EMBL" id="HBGS01033833">
    <property type="protein sequence ID" value="CAD9436598.1"/>
    <property type="molecule type" value="Transcribed_RNA"/>
</dbReference>
<name>A0A7S2G6Z7_9STRA</name>
<protein>
    <submittedName>
        <fullName evidence="1">Uncharacterized protein</fullName>
    </submittedName>
</protein>
<dbReference type="AlphaFoldDB" id="A0A7S2G6Z7"/>
<accession>A0A7S2G6Z7</accession>
<sequence length="218" mass="23833">MVIPDSRLELNTTFHASSLDEQAPTTQSRVPLCIGFSAQIATRFGLFDYLNPWMADGAEKFKFRVFCDGPHGVFLSAPTIEGLDGAIHFFLCELERTRSEGIPLLDYTVPIEAPEEIETETRSQSELQAAQYLLSRCFDTYGDQMPVEELMGVFDRISGNGSSLEMPRLADVEASCSWGGVFLADAQTLLTTASKRKSEISASMPTVSGVISAGEVES</sequence>